<protein>
    <submittedName>
        <fullName evidence="1">Uncharacterized protein</fullName>
    </submittedName>
</protein>
<evidence type="ECO:0000313" key="1">
    <source>
        <dbReference type="EMBL" id="GAY77070.1"/>
    </source>
</evidence>
<organism evidence="1 2">
    <name type="scientific">Sporolactobacillus inulinus</name>
    <dbReference type="NCBI Taxonomy" id="2078"/>
    <lineage>
        <taxon>Bacteria</taxon>
        <taxon>Bacillati</taxon>
        <taxon>Bacillota</taxon>
        <taxon>Bacilli</taxon>
        <taxon>Bacillales</taxon>
        <taxon>Sporolactobacillaceae</taxon>
        <taxon>Sporolactobacillus</taxon>
    </lineage>
</organism>
<proteinExistence type="predicted"/>
<accession>A0A4Y1ZDM4</accession>
<gene>
    <name evidence="1" type="ORF">NBRC111894_2624</name>
</gene>
<evidence type="ECO:0000313" key="2">
    <source>
        <dbReference type="Proteomes" id="UP000319716"/>
    </source>
</evidence>
<name>A0A4Y1ZDM4_9BACL</name>
<comment type="caution">
    <text evidence="1">The sequence shown here is derived from an EMBL/GenBank/DDBJ whole genome shotgun (WGS) entry which is preliminary data.</text>
</comment>
<reference evidence="1 2" key="1">
    <citation type="submission" date="2017-11" db="EMBL/GenBank/DDBJ databases">
        <title>Draft Genome Sequence of Sporolactobacillus inulinus NBRC 111894 Isolated from Koso, a Japanese Sugar-Vegetable Fermented Beverage.</title>
        <authorList>
            <person name="Chiou T.Y."/>
            <person name="Oshima K."/>
            <person name="Suda W."/>
            <person name="Hattori M."/>
            <person name="Takahashi T."/>
        </authorList>
    </citation>
    <scope>NUCLEOTIDE SEQUENCE [LARGE SCALE GENOMIC DNA]</scope>
    <source>
        <strain evidence="1 2">NBRC111894</strain>
    </source>
</reference>
<dbReference type="Proteomes" id="UP000319716">
    <property type="component" value="Unassembled WGS sequence"/>
</dbReference>
<dbReference type="EMBL" id="BEXB01000020">
    <property type="protein sequence ID" value="GAY77070.1"/>
    <property type="molecule type" value="Genomic_DNA"/>
</dbReference>
<dbReference type="AlphaFoldDB" id="A0A4Y1ZDM4"/>
<sequence>MLVRASEQPQRRFSTEKTQARQTWLEINDRALLPGFS</sequence>